<reference evidence="1" key="1">
    <citation type="journal article" date="2020" name="Stud. Mycol.">
        <title>101 Dothideomycetes genomes: a test case for predicting lifestyles and emergence of pathogens.</title>
        <authorList>
            <person name="Haridas S."/>
            <person name="Albert R."/>
            <person name="Binder M."/>
            <person name="Bloem J."/>
            <person name="Labutti K."/>
            <person name="Salamov A."/>
            <person name="Andreopoulos B."/>
            <person name="Baker S."/>
            <person name="Barry K."/>
            <person name="Bills G."/>
            <person name="Bluhm B."/>
            <person name="Cannon C."/>
            <person name="Castanera R."/>
            <person name="Culley D."/>
            <person name="Daum C."/>
            <person name="Ezra D."/>
            <person name="Gonzalez J."/>
            <person name="Henrissat B."/>
            <person name="Kuo A."/>
            <person name="Liang C."/>
            <person name="Lipzen A."/>
            <person name="Lutzoni F."/>
            <person name="Magnuson J."/>
            <person name="Mondo S."/>
            <person name="Nolan M."/>
            <person name="Ohm R."/>
            <person name="Pangilinan J."/>
            <person name="Park H.-J."/>
            <person name="Ramirez L."/>
            <person name="Alfaro M."/>
            <person name="Sun H."/>
            <person name="Tritt A."/>
            <person name="Yoshinaga Y."/>
            <person name="Zwiers L.-H."/>
            <person name="Turgeon B."/>
            <person name="Goodwin S."/>
            <person name="Spatafora J."/>
            <person name="Crous P."/>
            <person name="Grigoriev I."/>
        </authorList>
    </citation>
    <scope>NUCLEOTIDE SEQUENCE</scope>
    <source>
        <strain evidence="1">CBS 627.86</strain>
    </source>
</reference>
<dbReference type="EMBL" id="ML977348">
    <property type="protein sequence ID" value="KAF2108291.1"/>
    <property type="molecule type" value="Genomic_DNA"/>
</dbReference>
<sequence length="159" mass="17442">MESLLRLQSNIAASMPLCLHALNSIKCKLCRARYRVTFTNILGRCVNSTRVRKANFHPKPFQNTPSPHSISTVISLFFRPPILSSQLKNASTDYRYQDVALGQALVSIRSFLAAAPAQACTTNACTAPLLISFLSAPLPLRFPPKSTRLAIQRSASLAL</sequence>
<gene>
    <name evidence="1" type="ORF">BDV96DRAFT_262720</name>
</gene>
<keyword evidence="2" id="KW-1185">Reference proteome</keyword>
<proteinExistence type="predicted"/>
<name>A0A6A5YQ90_9PLEO</name>
<evidence type="ECO:0000313" key="2">
    <source>
        <dbReference type="Proteomes" id="UP000799770"/>
    </source>
</evidence>
<dbReference type="Proteomes" id="UP000799770">
    <property type="component" value="Unassembled WGS sequence"/>
</dbReference>
<protein>
    <submittedName>
        <fullName evidence="1">Uncharacterized protein</fullName>
    </submittedName>
</protein>
<dbReference type="AlphaFoldDB" id="A0A6A5YQ90"/>
<evidence type="ECO:0000313" key="1">
    <source>
        <dbReference type="EMBL" id="KAF2108291.1"/>
    </source>
</evidence>
<organism evidence="1 2">
    <name type="scientific">Lophiotrema nucula</name>
    <dbReference type="NCBI Taxonomy" id="690887"/>
    <lineage>
        <taxon>Eukaryota</taxon>
        <taxon>Fungi</taxon>
        <taxon>Dikarya</taxon>
        <taxon>Ascomycota</taxon>
        <taxon>Pezizomycotina</taxon>
        <taxon>Dothideomycetes</taxon>
        <taxon>Pleosporomycetidae</taxon>
        <taxon>Pleosporales</taxon>
        <taxon>Lophiotremataceae</taxon>
        <taxon>Lophiotrema</taxon>
    </lineage>
</organism>
<accession>A0A6A5YQ90</accession>